<evidence type="ECO:0000313" key="3">
    <source>
        <dbReference type="EMBL" id="MDQ0268427.1"/>
    </source>
</evidence>
<dbReference type="InterPro" id="IPR008972">
    <property type="entry name" value="Cupredoxin"/>
</dbReference>
<gene>
    <name evidence="3" type="ORF">J2S17_000296</name>
</gene>
<feature type="transmembrane region" description="Helical" evidence="1">
    <location>
        <begin position="12"/>
        <end position="30"/>
    </location>
</feature>
<name>A0ABU0AB04_9BACI</name>
<sequence length="150" mass="16717">MQFLVIKKRSIITALLVFAIIVSASVWFFSKSGSVSVFSSSDDKNVREIHMVTGEYKTKMPSGEEVEVYRWDPGTIFLEKGEKVNLKILGVMGSEHPFYIEGTDIKGTVAKGEETVVPLEFDKKGTYQLICDTHAHHGEAGQMIAYIVVK</sequence>
<keyword evidence="4" id="KW-1185">Reference proteome</keyword>
<dbReference type="RefSeq" id="WP_307471174.1">
    <property type="nucleotide sequence ID" value="NZ_JAUSUB010000001.1"/>
</dbReference>
<accession>A0ABU0AB04</accession>
<proteinExistence type="predicted"/>
<keyword evidence="1" id="KW-0812">Transmembrane</keyword>
<dbReference type="Pfam" id="PF13473">
    <property type="entry name" value="Cupredoxin_1"/>
    <property type="match status" value="1"/>
</dbReference>
<comment type="caution">
    <text evidence="3">The sequence shown here is derived from an EMBL/GenBank/DDBJ whole genome shotgun (WGS) entry which is preliminary data.</text>
</comment>
<dbReference type="EMBL" id="JAUSUB010000001">
    <property type="protein sequence ID" value="MDQ0268427.1"/>
    <property type="molecule type" value="Genomic_DNA"/>
</dbReference>
<protein>
    <submittedName>
        <fullName evidence="3">Heme/copper-type cytochrome/quinol oxidase subunit 2</fullName>
    </submittedName>
</protein>
<evidence type="ECO:0000313" key="4">
    <source>
        <dbReference type="Proteomes" id="UP001238088"/>
    </source>
</evidence>
<keyword evidence="1" id="KW-0472">Membrane</keyword>
<organism evidence="3 4">
    <name type="scientific">Cytobacillus purgationiresistens</name>
    <dbReference type="NCBI Taxonomy" id="863449"/>
    <lineage>
        <taxon>Bacteria</taxon>
        <taxon>Bacillati</taxon>
        <taxon>Bacillota</taxon>
        <taxon>Bacilli</taxon>
        <taxon>Bacillales</taxon>
        <taxon>Bacillaceae</taxon>
        <taxon>Cytobacillus</taxon>
    </lineage>
</organism>
<dbReference type="Gene3D" id="2.60.40.420">
    <property type="entry name" value="Cupredoxins - blue copper proteins"/>
    <property type="match status" value="1"/>
</dbReference>
<reference evidence="3 4" key="1">
    <citation type="submission" date="2023-07" db="EMBL/GenBank/DDBJ databases">
        <title>Genomic Encyclopedia of Type Strains, Phase IV (KMG-IV): sequencing the most valuable type-strain genomes for metagenomic binning, comparative biology and taxonomic classification.</title>
        <authorList>
            <person name="Goeker M."/>
        </authorList>
    </citation>
    <scope>NUCLEOTIDE SEQUENCE [LARGE SCALE GENOMIC DNA]</scope>
    <source>
        <strain evidence="3 4">DSM 23494</strain>
    </source>
</reference>
<dbReference type="SUPFAM" id="SSF49503">
    <property type="entry name" value="Cupredoxins"/>
    <property type="match status" value="1"/>
</dbReference>
<dbReference type="InterPro" id="IPR028096">
    <property type="entry name" value="EfeO_Cupredoxin"/>
</dbReference>
<keyword evidence="1" id="KW-1133">Transmembrane helix</keyword>
<evidence type="ECO:0000256" key="1">
    <source>
        <dbReference type="SAM" id="Phobius"/>
    </source>
</evidence>
<evidence type="ECO:0000259" key="2">
    <source>
        <dbReference type="Pfam" id="PF13473"/>
    </source>
</evidence>
<dbReference type="Proteomes" id="UP001238088">
    <property type="component" value="Unassembled WGS sequence"/>
</dbReference>
<feature type="domain" description="EfeO-type cupredoxin-like" evidence="2">
    <location>
        <begin position="35"/>
        <end position="138"/>
    </location>
</feature>